<comment type="subcellular location">
    <subcellularLocation>
        <location evidence="1">Cell inner membrane</location>
        <topology evidence="1">Multi-pass membrane protein</topology>
    </subcellularLocation>
</comment>
<keyword evidence="2" id="KW-0813">Transport</keyword>
<comment type="caution">
    <text evidence="11">The sequence shown here is derived from an EMBL/GenBank/DDBJ whole genome shotgun (WGS) entry which is preliminary data.</text>
</comment>
<dbReference type="Proteomes" id="UP001519363">
    <property type="component" value="Unassembled WGS sequence"/>
</dbReference>
<comment type="similarity">
    <text evidence="7">Belongs to the major facilitator superfamily. Drug:H(+) antiporter-3 (DHA3) (TC 2.A.1.21) family.</text>
</comment>
<evidence type="ECO:0000256" key="3">
    <source>
        <dbReference type="ARBA" id="ARBA00022475"/>
    </source>
</evidence>
<evidence type="ECO:0000256" key="5">
    <source>
        <dbReference type="ARBA" id="ARBA00022989"/>
    </source>
</evidence>
<feature type="transmembrane region" description="Helical" evidence="9">
    <location>
        <begin position="289"/>
        <end position="309"/>
    </location>
</feature>
<keyword evidence="6 9" id="KW-0472">Membrane</keyword>
<feature type="transmembrane region" description="Helical" evidence="9">
    <location>
        <begin position="113"/>
        <end position="132"/>
    </location>
</feature>
<dbReference type="InterPro" id="IPR011701">
    <property type="entry name" value="MFS"/>
</dbReference>
<reference evidence="11 12" key="1">
    <citation type="submission" date="2021-03" db="EMBL/GenBank/DDBJ databases">
        <title>Sequencing the genomes of 1000 actinobacteria strains.</title>
        <authorList>
            <person name="Klenk H.-P."/>
        </authorList>
    </citation>
    <scope>NUCLEOTIDE SEQUENCE [LARGE SCALE GENOMIC DNA]</scope>
    <source>
        <strain evidence="11 12">DSM 44580</strain>
    </source>
</reference>
<dbReference type="RefSeq" id="WP_086789386.1">
    <property type="nucleotide sequence ID" value="NZ_JAGIOO010000001.1"/>
</dbReference>
<evidence type="ECO:0000256" key="4">
    <source>
        <dbReference type="ARBA" id="ARBA00022692"/>
    </source>
</evidence>
<dbReference type="Pfam" id="PF07690">
    <property type="entry name" value="MFS_1"/>
    <property type="match status" value="1"/>
</dbReference>
<feature type="transmembrane region" description="Helical" evidence="9">
    <location>
        <begin position="83"/>
        <end position="101"/>
    </location>
</feature>
<accession>A0ABS5A9J7</accession>
<dbReference type="SUPFAM" id="SSF103473">
    <property type="entry name" value="MFS general substrate transporter"/>
    <property type="match status" value="1"/>
</dbReference>
<sequence>MRLGQLVLDTAPLRHSKPFRLVFAVQVIAMVGTNLTVVAANLQVFALTRSSLQVGLVSLVLGVALLFGLLAGGVLADRVSKRVVIVGTRLGVVAVLGVLAWNSASPEPSLTVIYVTAVLAGLVNGLGAPALIAATPELVGPEHLAAAGALTAITTQLGAMLGPLLAGVLAETWGLAACFTIDAAIYLLSAVLLAFLPQLGPDGSAEHAHPLRSIAEGFAYVRGNKVILGLLLVDVAAMVLAMPYALFPELGVSVFGGEFATGLLYTAPAVGAFLAALGSGWTNRVRRSGAVLIGSVLVWGFSVLCFGLSPVLWLALVFLAIGGAADTISEILRRTLLQHYTPERLLGRVGSLWLAQATSGSSAGNAVLGGLSRIAGSGVALTAGGAACVLAVVGIAIALPELRKASLAGPSADERERVTQG</sequence>
<evidence type="ECO:0000256" key="8">
    <source>
        <dbReference type="ARBA" id="ARBA00040914"/>
    </source>
</evidence>
<evidence type="ECO:0000313" key="11">
    <source>
        <dbReference type="EMBL" id="MBP2473250.1"/>
    </source>
</evidence>
<evidence type="ECO:0000259" key="10">
    <source>
        <dbReference type="PROSITE" id="PS50850"/>
    </source>
</evidence>
<dbReference type="NCBIfam" id="NF007792">
    <property type="entry name" value="PRK10489.1"/>
    <property type="match status" value="1"/>
</dbReference>
<keyword evidence="12" id="KW-1185">Reference proteome</keyword>
<feature type="transmembrane region" description="Helical" evidence="9">
    <location>
        <begin position="144"/>
        <end position="166"/>
    </location>
</feature>
<feature type="transmembrane region" description="Helical" evidence="9">
    <location>
        <begin position="54"/>
        <end position="76"/>
    </location>
</feature>
<keyword evidence="5 9" id="KW-1133">Transmembrane helix</keyword>
<feature type="transmembrane region" description="Helical" evidence="9">
    <location>
        <begin position="21"/>
        <end position="42"/>
    </location>
</feature>
<feature type="transmembrane region" description="Helical" evidence="9">
    <location>
        <begin position="226"/>
        <end position="247"/>
    </location>
</feature>
<dbReference type="PROSITE" id="PS50850">
    <property type="entry name" value="MFS"/>
    <property type="match status" value="1"/>
</dbReference>
<dbReference type="CDD" id="cd06173">
    <property type="entry name" value="MFS_MefA_like"/>
    <property type="match status" value="1"/>
</dbReference>
<organism evidence="11 12">
    <name type="scientific">Crossiella equi</name>
    <dbReference type="NCBI Taxonomy" id="130796"/>
    <lineage>
        <taxon>Bacteria</taxon>
        <taxon>Bacillati</taxon>
        <taxon>Actinomycetota</taxon>
        <taxon>Actinomycetes</taxon>
        <taxon>Pseudonocardiales</taxon>
        <taxon>Pseudonocardiaceae</taxon>
        <taxon>Crossiella</taxon>
    </lineage>
</organism>
<dbReference type="PANTHER" id="PTHR23513">
    <property type="entry name" value="INTEGRAL MEMBRANE EFFLUX PROTEIN-RELATED"/>
    <property type="match status" value="1"/>
</dbReference>
<protein>
    <recommendedName>
        <fullName evidence="8">Multidrug efflux pump Tap</fullName>
    </recommendedName>
</protein>
<keyword evidence="4 9" id="KW-0812">Transmembrane</keyword>
<name>A0ABS5A9J7_9PSEU</name>
<dbReference type="InterPro" id="IPR036259">
    <property type="entry name" value="MFS_trans_sf"/>
</dbReference>
<dbReference type="EMBL" id="JAGIOO010000001">
    <property type="protein sequence ID" value="MBP2473250.1"/>
    <property type="molecule type" value="Genomic_DNA"/>
</dbReference>
<evidence type="ECO:0000313" key="12">
    <source>
        <dbReference type="Proteomes" id="UP001519363"/>
    </source>
</evidence>
<evidence type="ECO:0000256" key="7">
    <source>
        <dbReference type="ARBA" id="ARBA00038075"/>
    </source>
</evidence>
<evidence type="ECO:0000256" key="1">
    <source>
        <dbReference type="ARBA" id="ARBA00004429"/>
    </source>
</evidence>
<dbReference type="PANTHER" id="PTHR23513:SF9">
    <property type="entry name" value="ENTEROBACTIN EXPORTER ENTS"/>
    <property type="match status" value="1"/>
</dbReference>
<proteinExistence type="inferred from homology"/>
<keyword evidence="3" id="KW-1003">Cell membrane</keyword>
<evidence type="ECO:0000256" key="6">
    <source>
        <dbReference type="ARBA" id="ARBA00023136"/>
    </source>
</evidence>
<evidence type="ECO:0000256" key="2">
    <source>
        <dbReference type="ARBA" id="ARBA00022448"/>
    </source>
</evidence>
<feature type="transmembrane region" description="Helical" evidence="9">
    <location>
        <begin position="374"/>
        <end position="399"/>
    </location>
</feature>
<dbReference type="InterPro" id="IPR020846">
    <property type="entry name" value="MFS_dom"/>
</dbReference>
<feature type="transmembrane region" description="Helical" evidence="9">
    <location>
        <begin position="172"/>
        <end position="196"/>
    </location>
</feature>
<feature type="transmembrane region" description="Helical" evidence="9">
    <location>
        <begin position="259"/>
        <end position="277"/>
    </location>
</feature>
<evidence type="ECO:0000256" key="9">
    <source>
        <dbReference type="SAM" id="Phobius"/>
    </source>
</evidence>
<gene>
    <name evidence="11" type="ORF">JOF53_002122</name>
</gene>
<dbReference type="Gene3D" id="1.20.1250.20">
    <property type="entry name" value="MFS general substrate transporter like domains"/>
    <property type="match status" value="1"/>
</dbReference>
<feature type="domain" description="Major facilitator superfamily (MFS) profile" evidence="10">
    <location>
        <begin position="1"/>
        <end position="201"/>
    </location>
</feature>